<gene>
    <name evidence="4" type="ordered locus">Fleli_3287</name>
</gene>
<organism evidence="4 5">
    <name type="scientific">Bernardetia litoralis (strain ATCC 23117 / DSM 6794 / NBRC 15988 / NCIMB 1366 / Fx l1 / Sio-4)</name>
    <name type="common">Flexibacter litoralis</name>
    <dbReference type="NCBI Taxonomy" id="880071"/>
    <lineage>
        <taxon>Bacteria</taxon>
        <taxon>Pseudomonadati</taxon>
        <taxon>Bacteroidota</taxon>
        <taxon>Cytophagia</taxon>
        <taxon>Cytophagales</taxon>
        <taxon>Bernardetiaceae</taxon>
        <taxon>Bernardetia</taxon>
    </lineage>
</organism>
<proteinExistence type="inferred from homology"/>
<dbReference type="OrthoDB" id="9795390at2"/>
<keyword evidence="4" id="KW-0418">Kinase</keyword>
<evidence type="ECO:0000313" key="5">
    <source>
        <dbReference type="Proteomes" id="UP000006054"/>
    </source>
</evidence>
<dbReference type="CDD" id="cd05121">
    <property type="entry name" value="ABC1_ADCK3-like"/>
    <property type="match status" value="1"/>
</dbReference>
<evidence type="ECO:0000256" key="2">
    <source>
        <dbReference type="SAM" id="Phobius"/>
    </source>
</evidence>
<dbReference type="InterPro" id="IPR004147">
    <property type="entry name" value="ABC1_dom"/>
</dbReference>
<dbReference type="PANTHER" id="PTHR10566:SF113">
    <property type="entry name" value="PROTEIN ACTIVITY OF BC1 COMPLEX KINASE 7, CHLOROPLASTIC"/>
    <property type="match status" value="1"/>
</dbReference>
<dbReference type="KEGG" id="fli:Fleli_3287"/>
<dbReference type="Gene3D" id="1.10.510.10">
    <property type="entry name" value="Transferase(Phosphotransferase) domain 1"/>
    <property type="match status" value="1"/>
</dbReference>
<evidence type="ECO:0000313" key="4">
    <source>
        <dbReference type="EMBL" id="AFM05617.1"/>
    </source>
</evidence>
<keyword evidence="2" id="KW-1133">Transmembrane helix</keyword>
<feature type="transmembrane region" description="Helical" evidence="2">
    <location>
        <begin position="509"/>
        <end position="528"/>
    </location>
</feature>
<comment type="similarity">
    <text evidence="1">Belongs to the protein kinase superfamily. ADCK protein kinase family.</text>
</comment>
<dbReference type="STRING" id="880071.Fleli_3287"/>
<dbReference type="GO" id="GO:0016491">
    <property type="term" value="F:oxidoreductase activity"/>
    <property type="evidence" value="ECO:0007669"/>
    <property type="project" value="UniProtKB-KW"/>
</dbReference>
<keyword evidence="2" id="KW-0472">Membrane</keyword>
<dbReference type="RefSeq" id="WP_014799045.1">
    <property type="nucleotide sequence ID" value="NC_018018.1"/>
</dbReference>
<dbReference type="SUPFAM" id="SSF56112">
    <property type="entry name" value="Protein kinase-like (PK-like)"/>
    <property type="match status" value="1"/>
</dbReference>
<dbReference type="eggNOG" id="COG0661">
    <property type="taxonomic scope" value="Bacteria"/>
</dbReference>
<dbReference type="InterPro" id="IPR050154">
    <property type="entry name" value="UbiB_kinase"/>
</dbReference>
<reference evidence="5" key="1">
    <citation type="submission" date="2012-06" db="EMBL/GenBank/DDBJ databases">
        <title>The complete genome of Flexibacter litoralis DSM 6794.</title>
        <authorList>
            <person name="Lucas S."/>
            <person name="Copeland A."/>
            <person name="Lapidus A."/>
            <person name="Glavina del Rio T."/>
            <person name="Dalin E."/>
            <person name="Tice H."/>
            <person name="Bruce D."/>
            <person name="Goodwin L."/>
            <person name="Pitluck S."/>
            <person name="Peters L."/>
            <person name="Ovchinnikova G."/>
            <person name="Lu M."/>
            <person name="Kyrpides N."/>
            <person name="Mavromatis K."/>
            <person name="Ivanova N."/>
            <person name="Brettin T."/>
            <person name="Detter J.C."/>
            <person name="Han C."/>
            <person name="Larimer F."/>
            <person name="Land M."/>
            <person name="Hauser L."/>
            <person name="Markowitz V."/>
            <person name="Cheng J.-F."/>
            <person name="Hugenholtz P."/>
            <person name="Woyke T."/>
            <person name="Wu D."/>
            <person name="Spring S."/>
            <person name="Lang E."/>
            <person name="Kopitz M."/>
            <person name="Brambilla E."/>
            <person name="Klenk H.-P."/>
            <person name="Eisen J.A."/>
        </authorList>
    </citation>
    <scope>NUCLEOTIDE SEQUENCE [LARGE SCALE GENOMIC DNA]</scope>
    <source>
        <strain evidence="5">ATCC 23117 / DSM 6794 / NBRC 15988 / NCIMB 1366 / Sio-4</strain>
    </source>
</reference>
<keyword evidence="5" id="KW-1185">Reference proteome</keyword>
<dbReference type="Proteomes" id="UP000006054">
    <property type="component" value="Chromosome"/>
</dbReference>
<dbReference type="PANTHER" id="PTHR10566">
    <property type="entry name" value="CHAPERONE-ACTIVITY OF BC1 COMPLEX CABC1 -RELATED"/>
    <property type="match status" value="1"/>
</dbReference>
<keyword evidence="4" id="KW-0560">Oxidoreductase</keyword>
<evidence type="ECO:0000259" key="3">
    <source>
        <dbReference type="PROSITE" id="PS50011"/>
    </source>
</evidence>
<evidence type="ECO:0000256" key="1">
    <source>
        <dbReference type="ARBA" id="ARBA00009670"/>
    </source>
</evidence>
<dbReference type="AlphaFoldDB" id="I4ANT2"/>
<dbReference type="EC" id="1.14.13.-" evidence="4"/>
<accession>I4ANT2</accession>
<sequence length="571" mass="64976">MFFQNTVKNINRLRQVIQILLKYGFEDIVLNTPLQKLIPPKANLTWKNNEAGESEALMVFSTRSERLRMVIEELGPTFVKLAQVLSNRPDFIPEDLIVEFKKLQSSVQSFDTEIAKEIILTETGQTTEELFQFFDDVPIGAASIGQVHRARLHTGEDVVIKIQRPNVRTKVKTDLALLLEFVRLTETFFISAGILNPLEVVTAFEKTMQKELDYMTEARHMEQFRKLYKDKKEEFHIPKPYLDISTSKVLIIEYVSGCKITDVAQLEAWGLDSKNIAERGMDIYLTQIFEYGLFHADPHPGNILIKPNGKIVLLDFGMVGKLMTHQKFAFAGVFINLAKQDARGMASNLRKLAIDSEIEDMRSFEYDLHELIEEFVVLDAAGDMGMADLTERLQKIIYTYKLEMPGVVFLILRALVILEGIGNTLHPDFQSLEYIRPYGVKILAEEYSVSNVNSELSYTLTEFGGLLYNFPSELRYILKKMRKGEFNFDIKIQADEPILRKAESITNRLTFTMLICALVISATLSLNANFPDYLKTNGGIPYLSILGYGLAIYLAVLLFLLIVRSNIGGNK</sequence>
<keyword evidence="2" id="KW-0812">Transmembrane</keyword>
<dbReference type="PROSITE" id="PS50011">
    <property type="entry name" value="PROTEIN_KINASE_DOM"/>
    <property type="match status" value="1"/>
</dbReference>
<dbReference type="GO" id="GO:0004672">
    <property type="term" value="F:protein kinase activity"/>
    <property type="evidence" value="ECO:0007669"/>
    <property type="project" value="InterPro"/>
</dbReference>
<dbReference type="PATRIC" id="fig|880071.3.peg.3289"/>
<dbReference type="EMBL" id="CP003345">
    <property type="protein sequence ID" value="AFM05617.1"/>
    <property type="molecule type" value="Genomic_DNA"/>
</dbReference>
<dbReference type="HOGENOM" id="CLU_006533_0_2_10"/>
<dbReference type="Pfam" id="PF03109">
    <property type="entry name" value="ABC1"/>
    <property type="match status" value="1"/>
</dbReference>
<feature type="transmembrane region" description="Helical" evidence="2">
    <location>
        <begin position="540"/>
        <end position="563"/>
    </location>
</feature>
<name>I4ANT2_BERLS</name>
<protein>
    <submittedName>
        <fullName evidence="4">Putative unusual protein kinase</fullName>
        <ecNumber evidence="4">1.14.13.-</ecNumber>
    </submittedName>
</protein>
<dbReference type="InterPro" id="IPR000719">
    <property type="entry name" value="Prot_kinase_dom"/>
</dbReference>
<dbReference type="GO" id="GO:0005524">
    <property type="term" value="F:ATP binding"/>
    <property type="evidence" value="ECO:0007669"/>
    <property type="project" value="InterPro"/>
</dbReference>
<dbReference type="InterPro" id="IPR011009">
    <property type="entry name" value="Kinase-like_dom_sf"/>
</dbReference>
<keyword evidence="4" id="KW-0808">Transferase</keyword>
<feature type="domain" description="Protein kinase" evidence="3">
    <location>
        <begin position="133"/>
        <end position="448"/>
    </location>
</feature>